<feature type="transmembrane region" description="Helical" evidence="1">
    <location>
        <begin position="240"/>
        <end position="268"/>
    </location>
</feature>
<dbReference type="OrthoDB" id="151025at2"/>
<dbReference type="RefSeq" id="WP_062277482.1">
    <property type="nucleotide sequence ID" value="NZ_DF968179.1"/>
</dbReference>
<dbReference type="STRING" id="1678840.ATC1_11270"/>
<keyword evidence="1" id="KW-0812">Transmembrane</keyword>
<evidence type="ECO:0000313" key="2">
    <source>
        <dbReference type="EMBL" id="GAP39342.1"/>
    </source>
</evidence>
<feature type="transmembrane region" description="Helical" evidence="1">
    <location>
        <begin position="359"/>
        <end position="383"/>
    </location>
</feature>
<proteinExistence type="predicted"/>
<evidence type="ECO:0008006" key="4">
    <source>
        <dbReference type="Google" id="ProtNLM"/>
    </source>
</evidence>
<dbReference type="Proteomes" id="UP000053370">
    <property type="component" value="Unassembled WGS sequence"/>
</dbReference>
<feature type="transmembrane region" description="Helical" evidence="1">
    <location>
        <begin position="216"/>
        <end position="233"/>
    </location>
</feature>
<gene>
    <name evidence="2" type="ORF">ATC1_11270</name>
</gene>
<feature type="transmembrane region" description="Helical" evidence="1">
    <location>
        <begin position="36"/>
        <end position="59"/>
    </location>
</feature>
<name>A0A0K8P9K6_9CHLR</name>
<feature type="transmembrane region" description="Helical" evidence="1">
    <location>
        <begin position="160"/>
        <end position="179"/>
    </location>
</feature>
<evidence type="ECO:0000256" key="1">
    <source>
        <dbReference type="SAM" id="Phobius"/>
    </source>
</evidence>
<feature type="transmembrane region" description="Helical" evidence="1">
    <location>
        <begin position="395"/>
        <end position="413"/>
    </location>
</feature>
<organism evidence="2">
    <name type="scientific">Flexilinea flocculi</name>
    <dbReference type="NCBI Taxonomy" id="1678840"/>
    <lineage>
        <taxon>Bacteria</taxon>
        <taxon>Bacillati</taxon>
        <taxon>Chloroflexota</taxon>
        <taxon>Anaerolineae</taxon>
        <taxon>Anaerolineales</taxon>
        <taxon>Anaerolineaceae</taxon>
        <taxon>Flexilinea</taxon>
    </lineage>
</organism>
<feature type="transmembrane region" description="Helical" evidence="1">
    <location>
        <begin position="335"/>
        <end position="353"/>
    </location>
</feature>
<protein>
    <recommendedName>
        <fullName evidence="4">Dolichyl-phosphate-mannose-protein mannosyltransferase</fullName>
    </recommendedName>
</protein>
<keyword evidence="1" id="KW-0472">Membrane</keyword>
<keyword evidence="1" id="KW-1133">Transmembrane helix</keyword>
<keyword evidence="3" id="KW-1185">Reference proteome</keyword>
<accession>A0A0K8P9K6</accession>
<reference evidence="2" key="1">
    <citation type="journal article" date="2015" name="Genome Announc.">
        <title>Draft Genome Sequence of Anaerolineae Strain TC1, a Novel Isolate from a Methanogenic Wastewater Treatment System.</title>
        <authorList>
            <person name="Matsuura N."/>
            <person name="Tourlousse D.M."/>
            <person name="Sun L."/>
            <person name="Toyonaga M."/>
            <person name="Kuroda K."/>
            <person name="Ohashi A."/>
            <person name="Cruz R."/>
            <person name="Yamaguchi T."/>
            <person name="Sekiguchi Y."/>
        </authorList>
    </citation>
    <scope>NUCLEOTIDE SEQUENCE [LARGE SCALE GENOMIC DNA]</scope>
    <source>
        <strain evidence="2">TC1</strain>
    </source>
</reference>
<evidence type="ECO:0000313" key="3">
    <source>
        <dbReference type="Proteomes" id="UP000053370"/>
    </source>
</evidence>
<feature type="transmembrane region" description="Helical" evidence="1">
    <location>
        <begin position="451"/>
        <end position="471"/>
    </location>
</feature>
<dbReference type="AlphaFoldDB" id="A0A0K8P9K6"/>
<dbReference type="EMBL" id="DF968179">
    <property type="protein sequence ID" value="GAP39342.1"/>
    <property type="molecule type" value="Genomic_DNA"/>
</dbReference>
<sequence>MKHNNRTSVVIILLISIFLSAITAILYAFVQGGDFYKGWFAAFVLCIPAFILLQIVWNWGGRSRMLAGMMLAAWILRLGFGMTAQKLLPIYGYREEPQQKQGYLFDDAYRRDEEAWRIVQDEDPTFFEPLTRKFNNDQYGGMEILGIWIYQYLSPDERRFSLIILLGAFLTAAGVPFLWKAIKNRWDLPMANIAAWIFVLYPDSIVYAGSPMREPFLTGILAIAFWALCTLHDHWKKSGIVLLLCFFAILPLSTFVAGALAICTVLWIWIESLVSRSKKWLWAGVIGIALAGLVILVAALPSIQEFIHYDIHTTEINSGWVEKVVGEIGGRFRTVFLAVYGITQPVLPAILFYRPTTPFWKAVGIFRAVGWYAMVPFLFYAFFTTLRAKNSKERGLLIINTLFLIGWIFVSSLRAGGDQWDNPRYRVIFLPWLAFFTAWGFRYAKQIKDGWLIRWILIEIIFVGFFSQWYFSRYYADIIHRFPFWKTVVYIVICSTVVFASGLVQPILKKIRKNKEKR</sequence>
<feature type="transmembrane region" description="Helical" evidence="1">
    <location>
        <begin position="280"/>
        <end position="300"/>
    </location>
</feature>
<feature type="transmembrane region" description="Helical" evidence="1">
    <location>
        <begin position="425"/>
        <end position="444"/>
    </location>
</feature>
<feature type="transmembrane region" description="Helical" evidence="1">
    <location>
        <begin position="7"/>
        <end position="30"/>
    </location>
</feature>
<feature type="transmembrane region" description="Helical" evidence="1">
    <location>
        <begin position="483"/>
        <end position="508"/>
    </location>
</feature>